<evidence type="ECO:0000256" key="5">
    <source>
        <dbReference type="ARBA" id="ARBA00023098"/>
    </source>
</evidence>
<keyword evidence="7" id="KW-1208">Phospholipid metabolism</keyword>
<evidence type="ECO:0000259" key="10">
    <source>
        <dbReference type="Pfam" id="PF01467"/>
    </source>
</evidence>
<organism evidence="11 12">
    <name type="scientific">Calocera cornea HHB12733</name>
    <dbReference type="NCBI Taxonomy" id="1353952"/>
    <lineage>
        <taxon>Eukaryota</taxon>
        <taxon>Fungi</taxon>
        <taxon>Dikarya</taxon>
        <taxon>Basidiomycota</taxon>
        <taxon>Agaricomycotina</taxon>
        <taxon>Dacrymycetes</taxon>
        <taxon>Dacrymycetales</taxon>
        <taxon>Dacrymycetaceae</taxon>
        <taxon>Calocera</taxon>
    </lineage>
</organism>
<dbReference type="PANTHER" id="PTHR10739:SF13">
    <property type="entry name" value="CHOLINE-PHOSPHATE CYTIDYLYLTRANSFERASE"/>
    <property type="match status" value="1"/>
</dbReference>
<feature type="domain" description="Cytidyltransferase-like" evidence="10">
    <location>
        <begin position="243"/>
        <end position="370"/>
    </location>
</feature>
<dbReference type="InterPro" id="IPR045049">
    <property type="entry name" value="Pcy1-like"/>
</dbReference>
<keyword evidence="12" id="KW-1185">Reference proteome</keyword>
<dbReference type="CDD" id="cd02174">
    <property type="entry name" value="CCT"/>
    <property type="match status" value="1"/>
</dbReference>
<dbReference type="Proteomes" id="UP000076842">
    <property type="component" value="Unassembled WGS sequence"/>
</dbReference>
<keyword evidence="6" id="KW-0594">Phospholipid biosynthesis</keyword>
<accession>A0A165G3X4</accession>
<proteinExistence type="inferred from homology"/>
<feature type="compositionally biased region" description="Acidic residues" evidence="9">
    <location>
        <begin position="40"/>
        <end position="50"/>
    </location>
</feature>
<dbReference type="GO" id="GO:0005635">
    <property type="term" value="C:nuclear envelope"/>
    <property type="evidence" value="ECO:0007669"/>
    <property type="project" value="TreeGrafter"/>
</dbReference>
<evidence type="ECO:0000256" key="1">
    <source>
        <dbReference type="ARBA" id="ARBA00010101"/>
    </source>
</evidence>
<name>A0A165G3X4_9BASI</name>
<dbReference type="InterPro" id="IPR014729">
    <property type="entry name" value="Rossmann-like_a/b/a_fold"/>
</dbReference>
<dbReference type="EC" id="2.7.7.15" evidence="8"/>
<feature type="compositionally biased region" description="Basic and acidic residues" evidence="9">
    <location>
        <begin position="189"/>
        <end position="199"/>
    </location>
</feature>
<evidence type="ECO:0000313" key="12">
    <source>
        <dbReference type="Proteomes" id="UP000076842"/>
    </source>
</evidence>
<dbReference type="GO" id="GO:0031210">
    <property type="term" value="F:phosphatidylcholine binding"/>
    <property type="evidence" value="ECO:0007669"/>
    <property type="project" value="TreeGrafter"/>
</dbReference>
<dbReference type="GO" id="GO:0004105">
    <property type="term" value="F:choline-phosphate cytidylyltransferase activity"/>
    <property type="evidence" value="ECO:0007669"/>
    <property type="project" value="UniProtKB-EC"/>
</dbReference>
<dbReference type="OrthoDB" id="17102at2759"/>
<dbReference type="InParanoid" id="A0A165G3X4"/>
<evidence type="ECO:0000256" key="3">
    <source>
        <dbReference type="ARBA" id="ARBA00022679"/>
    </source>
</evidence>
<feature type="region of interest" description="Disordered" evidence="9">
    <location>
        <begin position="28"/>
        <end position="72"/>
    </location>
</feature>
<dbReference type="AlphaFoldDB" id="A0A165G3X4"/>
<keyword evidence="5" id="KW-0443">Lipid metabolism</keyword>
<feature type="region of interest" description="Disordered" evidence="9">
    <location>
        <begin position="395"/>
        <end position="419"/>
    </location>
</feature>
<evidence type="ECO:0000256" key="9">
    <source>
        <dbReference type="SAM" id="MobiDB-lite"/>
    </source>
</evidence>
<dbReference type="PANTHER" id="PTHR10739">
    <property type="entry name" value="CYTIDYLYLTRANSFERASE"/>
    <property type="match status" value="1"/>
</dbReference>
<feature type="region of interest" description="Disordered" evidence="9">
    <location>
        <begin position="105"/>
        <end position="205"/>
    </location>
</feature>
<feature type="compositionally biased region" description="Low complexity" evidence="9">
    <location>
        <begin position="114"/>
        <end position="128"/>
    </location>
</feature>
<comment type="similarity">
    <text evidence="1">Belongs to the cytidylyltransferase family.</text>
</comment>
<evidence type="ECO:0000256" key="2">
    <source>
        <dbReference type="ARBA" id="ARBA00022516"/>
    </source>
</evidence>
<evidence type="ECO:0000256" key="8">
    <source>
        <dbReference type="ARBA" id="ARBA00026101"/>
    </source>
</evidence>
<gene>
    <name evidence="11" type="ORF">CALCODRAFT_495961</name>
</gene>
<evidence type="ECO:0000256" key="4">
    <source>
        <dbReference type="ARBA" id="ARBA00022695"/>
    </source>
</evidence>
<dbReference type="InterPro" id="IPR041723">
    <property type="entry name" value="CCT"/>
</dbReference>
<evidence type="ECO:0000313" key="11">
    <source>
        <dbReference type="EMBL" id="KZT57568.1"/>
    </source>
</evidence>
<dbReference type="Pfam" id="PF01467">
    <property type="entry name" value="CTP_transf_like"/>
    <property type="match status" value="1"/>
</dbReference>
<dbReference type="STRING" id="1353952.A0A165G3X4"/>
<dbReference type="InterPro" id="IPR004821">
    <property type="entry name" value="Cyt_trans-like"/>
</dbReference>
<dbReference type="Gene3D" id="3.40.50.620">
    <property type="entry name" value="HUPs"/>
    <property type="match status" value="1"/>
</dbReference>
<dbReference type="SUPFAM" id="SSF52374">
    <property type="entry name" value="Nucleotidylyl transferase"/>
    <property type="match status" value="1"/>
</dbReference>
<keyword evidence="3" id="KW-0808">Transferase</keyword>
<dbReference type="NCBIfam" id="TIGR00125">
    <property type="entry name" value="cyt_tran_rel"/>
    <property type="match status" value="1"/>
</dbReference>
<protein>
    <recommendedName>
        <fullName evidence="8">choline-phosphate cytidylyltransferase</fullName>
        <ecNumber evidence="8">2.7.7.15</ecNumber>
    </recommendedName>
</protein>
<sequence>MSTVEQQRKSLPGRTSRNFASVRHAHLLGVDGLETPTYDASEEDNDETMDDNASAVSIPAPLSRPTTLPVSPLPATNARNARIRHGHSRAALVASIEEYDSGVDSPTYDGDIESTTPGAPAPSALGPARYTTGAKESGGSSPMSTPPARPRQLPMVGVPEDAMDVDTDQGSSGPGRIQLAPAPARRTSGKKEKEEKTEGEGFSGTSTLTEEDIQSYVKEAMEGKQARAYKINPPPQGRPIRIYADGVYDIFHFGHALQLRQAKLSFPSVYLLVGVCSDTLVNQHKSPACMTHGERCESVRHCKWVDEVVPEAPWVIDDAFLDKYKIDYVAHDEEPYKSLTHDDVYAHVKELGKFLPTRRTPSISTSELLERIVSQYRKGRFDRKLEKMGHAELMVEGSDLDDTKPKPSSRSRGRADVGQ</sequence>
<evidence type="ECO:0000256" key="7">
    <source>
        <dbReference type="ARBA" id="ARBA00023264"/>
    </source>
</evidence>
<reference evidence="11 12" key="1">
    <citation type="journal article" date="2016" name="Mol. Biol. Evol.">
        <title>Comparative Genomics of Early-Diverging Mushroom-Forming Fungi Provides Insights into the Origins of Lignocellulose Decay Capabilities.</title>
        <authorList>
            <person name="Nagy L.G."/>
            <person name="Riley R."/>
            <person name="Tritt A."/>
            <person name="Adam C."/>
            <person name="Daum C."/>
            <person name="Floudas D."/>
            <person name="Sun H."/>
            <person name="Yadav J.S."/>
            <person name="Pangilinan J."/>
            <person name="Larsson K.H."/>
            <person name="Matsuura K."/>
            <person name="Barry K."/>
            <person name="Labutti K."/>
            <person name="Kuo R."/>
            <person name="Ohm R.A."/>
            <person name="Bhattacharya S.S."/>
            <person name="Shirouzu T."/>
            <person name="Yoshinaga Y."/>
            <person name="Martin F.M."/>
            <person name="Grigoriev I.V."/>
            <person name="Hibbett D.S."/>
        </authorList>
    </citation>
    <scope>NUCLEOTIDE SEQUENCE [LARGE SCALE GENOMIC DNA]</scope>
    <source>
        <strain evidence="11 12">HHB12733</strain>
    </source>
</reference>
<keyword evidence="4" id="KW-0548">Nucleotidyltransferase</keyword>
<keyword evidence="2" id="KW-0444">Lipid biosynthesis</keyword>
<dbReference type="EMBL" id="KV423961">
    <property type="protein sequence ID" value="KZT57568.1"/>
    <property type="molecule type" value="Genomic_DNA"/>
</dbReference>
<evidence type="ECO:0000256" key="6">
    <source>
        <dbReference type="ARBA" id="ARBA00023209"/>
    </source>
</evidence>